<keyword evidence="3" id="KW-1185">Reference proteome</keyword>
<name>U2E8H0_9MOLU</name>
<dbReference type="AlphaFoldDB" id="U2E8H0"/>
<evidence type="ECO:0000313" key="3">
    <source>
        <dbReference type="Proteomes" id="UP000005707"/>
    </source>
</evidence>
<proteinExistence type="predicted"/>
<keyword evidence="1" id="KW-1133">Transmembrane helix</keyword>
<dbReference type="InParanoid" id="U2E8H0"/>
<keyword evidence="1" id="KW-0472">Membrane</keyword>
<dbReference type="STRING" id="1033810.HLPCO_002760"/>
<accession>U2E8H0</accession>
<dbReference type="OrthoDB" id="3628931at2"/>
<feature type="transmembrane region" description="Helical" evidence="1">
    <location>
        <begin position="6"/>
        <end position="33"/>
    </location>
</feature>
<comment type="caution">
    <text evidence="2">The sequence shown here is derived from an EMBL/GenBank/DDBJ whole genome shotgun (WGS) entry which is preliminary data.</text>
</comment>
<sequence>MGVAALVIGIISFILALIPFCGFFAAIPALIGLGLGIAEVIVKGRQQLEKGMGIAGIILSSLAIVASLIWVIILVVLGSAAEDPTYSYSLFI</sequence>
<dbReference type="Proteomes" id="UP000005707">
    <property type="component" value="Unassembled WGS sequence"/>
</dbReference>
<protein>
    <recommendedName>
        <fullName evidence="4">DUF4190 domain-containing protein</fullName>
    </recommendedName>
</protein>
<organism evidence="2 3">
    <name type="scientific">Haloplasma contractile SSD-17B</name>
    <dbReference type="NCBI Taxonomy" id="1033810"/>
    <lineage>
        <taxon>Bacteria</taxon>
        <taxon>Bacillati</taxon>
        <taxon>Mycoplasmatota</taxon>
        <taxon>Mollicutes</taxon>
        <taxon>Haloplasmatales</taxon>
        <taxon>Haloplasmataceae</taxon>
        <taxon>Haloplasma</taxon>
    </lineage>
</organism>
<evidence type="ECO:0000313" key="2">
    <source>
        <dbReference type="EMBL" id="ERJ11191.1"/>
    </source>
</evidence>
<feature type="transmembrane region" description="Helical" evidence="1">
    <location>
        <begin position="54"/>
        <end position="81"/>
    </location>
</feature>
<keyword evidence="1" id="KW-0812">Transmembrane</keyword>
<dbReference type="RefSeq" id="WP_008824622.1">
    <property type="nucleotide sequence ID" value="NZ_AFNU02000014.1"/>
</dbReference>
<reference evidence="2 3" key="2">
    <citation type="journal article" date="2013" name="PLoS ONE">
        <title>INDIGO - INtegrated Data Warehouse of MIcrobial GenOmes with Examples from the Red Sea Extremophiles.</title>
        <authorList>
            <person name="Alam I."/>
            <person name="Antunes A."/>
            <person name="Kamau A.A."/>
            <person name="Ba Alawi W."/>
            <person name="Kalkatawi M."/>
            <person name="Stingl U."/>
            <person name="Bajic V.B."/>
        </authorList>
    </citation>
    <scope>NUCLEOTIDE SEQUENCE [LARGE SCALE GENOMIC DNA]</scope>
    <source>
        <strain evidence="2 3">SSD-17B</strain>
    </source>
</reference>
<reference evidence="2 3" key="1">
    <citation type="journal article" date="2011" name="J. Bacteriol.">
        <title>Genome sequence of Haloplasma contractile, an unusual contractile bacterium from a deep-sea anoxic brine lake.</title>
        <authorList>
            <person name="Antunes A."/>
            <person name="Alam I."/>
            <person name="El Dorry H."/>
            <person name="Siam R."/>
            <person name="Robertson A."/>
            <person name="Bajic V.B."/>
            <person name="Stingl U."/>
        </authorList>
    </citation>
    <scope>NUCLEOTIDE SEQUENCE [LARGE SCALE GENOMIC DNA]</scope>
    <source>
        <strain evidence="2 3">SSD-17B</strain>
    </source>
</reference>
<evidence type="ECO:0000256" key="1">
    <source>
        <dbReference type="SAM" id="Phobius"/>
    </source>
</evidence>
<gene>
    <name evidence="2" type="ORF">HLPCO_002760</name>
</gene>
<evidence type="ECO:0008006" key="4">
    <source>
        <dbReference type="Google" id="ProtNLM"/>
    </source>
</evidence>
<dbReference type="EMBL" id="AFNU02000014">
    <property type="protein sequence ID" value="ERJ11191.1"/>
    <property type="molecule type" value="Genomic_DNA"/>
</dbReference>